<name>A0ABU2C401_9BURK</name>
<evidence type="ECO:0000313" key="2">
    <source>
        <dbReference type="Proteomes" id="UP001180487"/>
    </source>
</evidence>
<dbReference type="EMBL" id="JAVDXT010000001">
    <property type="protein sequence ID" value="MDR7376043.1"/>
    <property type="molecule type" value="Genomic_DNA"/>
</dbReference>
<protein>
    <submittedName>
        <fullName evidence="1">FdhD protein</fullName>
    </submittedName>
</protein>
<gene>
    <name evidence="1" type="ORF">J2X19_000701</name>
</gene>
<proteinExistence type="predicted"/>
<keyword evidence="2" id="KW-1185">Reference proteome</keyword>
<dbReference type="RefSeq" id="WP_405048588.1">
    <property type="nucleotide sequence ID" value="NZ_JAVDXT010000001.1"/>
</dbReference>
<organism evidence="1 2">
    <name type="scientific">Rhodoferax ferrireducens</name>
    <dbReference type="NCBI Taxonomy" id="192843"/>
    <lineage>
        <taxon>Bacteria</taxon>
        <taxon>Pseudomonadati</taxon>
        <taxon>Pseudomonadota</taxon>
        <taxon>Betaproteobacteria</taxon>
        <taxon>Burkholderiales</taxon>
        <taxon>Comamonadaceae</taxon>
        <taxon>Rhodoferax</taxon>
    </lineage>
</organism>
<reference evidence="1 2" key="1">
    <citation type="submission" date="2023-07" db="EMBL/GenBank/DDBJ databases">
        <title>Sorghum-associated microbial communities from plants grown in Nebraska, USA.</title>
        <authorList>
            <person name="Schachtman D."/>
        </authorList>
    </citation>
    <scope>NUCLEOTIDE SEQUENCE [LARGE SCALE GENOMIC DNA]</scope>
    <source>
        <strain evidence="1 2">BE313</strain>
    </source>
</reference>
<accession>A0ABU2C401</accession>
<sequence>MNVDSALNQAILAVLQQETEPMSLPRLGKRLGLGVSVLMRALTLMGDASLGGQSGPGWVQVVLQDERWTVSLTDAGRRFCAEQAHG</sequence>
<evidence type="ECO:0000313" key="1">
    <source>
        <dbReference type="EMBL" id="MDR7376043.1"/>
    </source>
</evidence>
<dbReference type="Gene3D" id="1.10.10.10">
    <property type="entry name" value="Winged helix-like DNA-binding domain superfamily/Winged helix DNA-binding domain"/>
    <property type="match status" value="1"/>
</dbReference>
<dbReference type="SUPFAM" id="SSF46785">
    <property type="entry name" value="Winged helix' DNA-binding domain"/>
    <property type="match status" value="1"/>
</dbReference>
<comment type="caution">
    <text evidence="1">The sequence shown here is derived from an EMBL/GenBank/DDBJ whole genome shotgun (WGS) entry which is preliminary data.</text>
</comment>
<dbReference type="InterPro" id="IPR036388">
    <property type="entry name" value="WH-like_DNA-bd_sf"/>
</dbReference>
<dbReference type="Proteomes" id="UP001180487">
    <property type="component" value="Unassembled WGS sequence"/>
</dbReference>
<dbReference type="InterPro" id="IPR036390">
    <property type="entry name" value="WH_DNA-bd_sf"/>
</dbReference>